<dbReference type="RefSeq" id="XP_021878552.1">
    <property type="nucleotide sequence ID" value="XM_022025155.1"/>
</dbReference>
<evidence type="ECO:0000256" key="2">
    <source>
        <dbReference type="ARBA" id="ARBA00022801"/>
    </source>
</evidence>
<sequence>MKAVFSTVAFAILATAATAQFNPTDFPPVNEVPPIDSPQMKQWLKDISFADVPTFPTHTGNPPICPTIDKIPADQCWWTCQTCPADDIESCPTPGTWGLTFDDGPTPETPPLLDFLKTNNIKASFFVMGSNVVRNAEVLRREVAEGHHIASHTWSHHALTTLSNQQIVAELKWTEKAVFDITGLRMKYMRPPYGDIDNRVRAIVKKLGYIVVDWTSDDYDSRDVALNANPSGLDAALRRMTNNLMTYGANPGAKGIITLEHDLYPVTIKFAQAIVPVGAQAKLKVTSVADCLGDANPYQNSVNLPTNTTKTHGSPSGTGKPSGPSVLPPGGGANALTMNSGVLMAIVAIAGTVLAAF</sequence>
<feature type="chain" id="PRO_5012169315" description="NodB homology domain-containing protein" evidence="4">
    <location>
        <begin position="20"/>
        <end position="357"/>
    </location>
</feature>
<dbReference type="GO" id="GO:0016020">
    <property type="term" value="C:membrane"/>
    <property type="evidence" value="ECO:0007669"/>
    <property type="project" value="TreeGrafter"/>
</dbReference>
<dbReference type="Gene3D" id="3.20.20.370">
    <property type="entry name" value="Glycoside hydrolase/deacetylase"/>
    <property type="match status" value="1"/>
</dbReference>
<comment type="caution">
    <text evidence="6">The sequence shown here is derived from an EMBL/GenBank/DDBJ whole genome shotgun (WGS) entry which is preliminary data.</text>
</comment>
<dbReference type="STRING" id="64571.A0A1Y2GFV2"/>
<dbReference type="InterPro" id="IPR011330">
    <property type="entry name" value="Glyco_hydro/deAcase_b/a-brl"/>
</dbReference>
<dbReference type="GO" id="GO:0005975">
    <property type="term" value="P:carbohydrate metabolic process"/>
    <property type="evidence" value="ECO:0007669"/>
    <property type="project" value="InterPro"/>
</dbReference>
<dbReference type="PANTHER" id="PTHR10587">
    <property type="entry name" value="GLYCOSYL TRANSFERASE-RELATED"/>
    <property type="match status" value="1"/>
</dbReference>
<feature type="compositionally biased region" description="Low complexity" evidence="3">
    <location>
        <begin position="313"/>
        <end position="325"/>
    </location>
</feature>
<dbReference type="GO" id="GO:0004099">
    <property type="term" value="F:chitin deacetylase activity"/>
    <property type="evidence" value="ECO:0007669"/>
    <property type="project" value="TreeGrafter"/>
</dbReference>
<feature type="domain" description="NodB homology" evidence="5">
    <location>
        <begin position="95"/>
        <end position="286"/>
    </location>
</feature>
<dbReference type="InterPro" id="IPR002509">
    <property type="entry name" value="NODB_dom"/>
</dbReference>
<dbReference type="Proteomes" id="UP000193648">
    <property type="component" value="Unassembled WGS sequence"/>
</dbReference>
<dbReference type="Pfam" id="PF01522">
    <property type="entry name" value="Polysacc_deac_1"/>
    <property type="match status" value="1"/>
</dbReference>
<evidence type="ECO:0000256" key="4">
    <source>
        <dbReference type="SAM" id="SignalP"/>
    </source>
</evidence>
<dbReference type="AlphaFoldDB" id="A0A1Y2GFV2"/>
<accession>A0A1Y2GFV2</accession>
<evidence type="ECO:0000313" key="7">
    <source>
        <dbReference type="Proteomes" id="UP000193648"/>
    </source>
</evidence>
<evidence type="ECO:0000259" key="5">
    <source>
        <dbReference type="PROSITE" id="PS51677"/>
    </source>
</evidence>
<proteinExistence type="predicted"/>
<evidence type="ECO:0000313" key="6">
    <source>
        <dbReference type="EMBL" id="ORZ08769.1"/>
    </source>
</evidence>
<evidence type="ECO:0000256" key="3">
    <source>
        <dbReference type="SAM" id="MobiDB-lite"/>
    </source>
</evidence>
<protein>
    <recommendedName>
        <fullName evidence="5">NodB homology domain-containing protein</fullName>
    </recommendedName>
</protein>
<keyword evidence="4" id="KW-0732">Signal</keyword>
<evidence type="ECO:0000256" key="1">
    <source>
        <dbReference type="ARBA" id="ARBA00022723"/>
    </source>
</evidence>
<keyword evidence="2" id="KW-0378">Hydrolase</keyword>
<name>A0A1Y2GFV2_9FUNG</name>
<organism evidence="6 7">
    <name type="scientific">Lobosporangium transversale</name>
    <dbReference type="NCBI Taxonomy" id="64571"/>
    <lineage>
        <taxon>Eukaryota</taxon>
        <taxon>Fungi</taxon>
        <taxon>Fungi incertae sedis</taxon>
        <taxon>Mucoromycota</taxon>
        <taxon>Mortierellomycotina</taxon>
        <taxon>Mortierellomycetes</taxon>
        <taxon>Mortierellales</taxon>
        <taxon>Mortierellaceae</taxon>
        <taxon>Lobosporangium</taxon>
    </lineage>
</organism>
<feature type="region of interest" description="Disordered" evidence="3">
    <location>
        <begin position="302"/>
        <end position="331"/>
    </location>
</feature>
<reference evidence="6 7" key="1">
    <citation type="submission" date="2016-07" db="EMBL/GenBank/DDBJ databases">
        <title>Pervasive Adenine N6-methylation of Active Genes in Fungi.</title>
        <authorList>
            <consortium name="DOE Joint Genome Institute"/>
            <person name="Mondo S.J."/>
            <person name="Dannebaum R.O."/>
            <person name="Kuo R.C."/>
            <person name="Labutti K."/>
            <person name="Haridas S."/>
            <person name="Kuo A."/>
            <person name="Salamov A."/>
            <person name="Ahrendt S.R."/>
            <person name="Lipzen A."/>
            <person name="Sullivan W."/>
            <person name="Andreopoulos W.B."/>
            <person name="Clum A."/>
            <person name="Lindquist E."/>
            <person name="Daum C."/>
            <person name="Ramamoorthy G.K."/>
            <person name="Gryganskyi A."/>
            <person name="Culley D."/>
            <person name="Magnuson J.K."/>
            <person name="James T.Y."/>
            <person name="O'Malley M.A."/>
            <person name="Stajich J.E."/>
            <person name="Spatafora J.W."/>
            <person name="Visel A."/>
            <person name="Grigoriev I.V."/>
        </authorList>
    </citation>
    <scope>NUCLEOTIDE SEQUENCE [LARGE SCALE GENOMIC DNA]</scope>
    <source>
        <strain evidence="6 7">NRRL 3116</strain>
    </source>
</reference>
<dbReference type="OrthoDB" id="407355at2759"/>
<dbReference type="GeneID" id="33566999"/>
<dbReference type="InParanoid" id="A0A1Y2GFV2"/>
<dbReference type="PANTHER" id="PTHR10587:SF133">
    <property type="entry name" value="CHITIN DEACETYLASE 1-RELATED"/>
    <property type="match status" value="1"/>
</dbReference>
<dbReference type="EMBL" id="MCFF01000036">
    <property type="protein sequence ID" value="ORZ08769.1"/>
    <property type="molecule type" value="Genomic_DNA"/>
</dbReference>
<dbReference type="GO" id="GO:0009272">
    <property type="term" value="P:fungal-type cell wall biogenesis"/>
    <property type="evidence" value="ECO:0007669"/>
    <property type="project" value="UniProtKB-ARBA"/>
</dbReference>
<keyword evidence="7" id="KW-1185">Reference proteome</keyword>
<gene>
    <name evidence="6" type="ORF">BCR41DRAFT_358984</name>
</gene>
<dbReference type="GO" id="GO:0046872">
    <property type="term" value="F:metal ion binding"/>
    <property type="evidence" value="ECO:0007669"/>
    <property type="project" value="UniProtKB-KW"/>
</dbReference>
<dbReference type="PROSITE" id="PS51677">
    <property type="entry name" value="NODB"/>
    <property type="match status" value="1"/>
</dbReference>
<feature type="signal peptide" evidence="4">
    <location>
        <begin position="1"/>
        <end position="19"/>
    </location>
</feature>
<feature type="compositionally biased region" description="Polar residues" evidence="3">
    <location>
        <begin position="302"/>
        <end position="312"/>
    </location>
</feature>
<keyword evidence="1" id="KW-0479">Metal-binding</keyword>
<dbReference type="SUPFAM" id="SSF88713">
    <property type="entry name" value="Glycoside hydrolase/deacetylase"/>
    <property type="match status" value="1"/>
</dbReference>
<dbReference type="InterPro" id="IPR050248">
    <property type="entry name" value="Polysacc_deacetylase_ArnD"/>
</dbReference>